<dbReference type="Pfam" id="PF01464">
    <property type="entry name" value="SLT"/>
    <property type="match status" value="1"/>
</dbReference>
<dbReference type="InterPro" id="IPR008258">
    <property type="entry name" value="Transglycosylase_SLT_dom_1"/>
</dbReference>
<dbReference type="InterPro" id="IPR023346">
    <property type="entry name" value="Lysozyme-like_dom_sf"/>
</dbReference>
<feature type="domain" description="Transglycosylase SLT" evidence="2">
    <location>
        <begin position="103"/>
        <end position="198"/>
    </location>
</feature>
<comment type="similarity">
    <text evidence="1">Belongs to the transglycosylase Slt family.</text>
</comment>
<name>A0A172TQA3_9BACL</name>
<dbReference type="InterPro" id="IPR000189">
    <property type="entry name" value="Transglyc_AS"/>
</dbReference>
<evidence type="ECO:0000259" key="2">
    <source>
        <dbReference type="Pfam" id="PF01464"/>
    </source>
</evidence>
<evidence type="ECO:0000313" key="4">
    <source>
        <dbReference type="Proteomes" id="UP000076927"/>
    </source>
</evidence>
<dbReference type="OrthoDB" id="9815002at2"/>
<dbReference type="Proteomes" id="UP000076927">
    <property type="component" value="Chromosome"/>
</dbReference>
<dbReference type="GO" id="GO:0016020">
    <property type="term" value="C:membrane"/>
    <property type="evidence" value="ECO:0007669"/>
    <property type="project" value="InterPro"/>
</dbReference>
<dbReference type="PANTHER" id="PTHR37423">
    <property type="entry name" value="SOLUBLE LYTIC MUREIN TRANSGLYCOSYLASE-RELATED"/>
    <property type="match status" value="1"/>
</dbReference>
<dbReference type="GO" id="GO:0000270">
    <property type="term" value="P:peptidoglycan metabolic process"/>
    <property type="evidence" value="ECO:0007669"/>
    <property type="project" value="InterPro"/>
</dbReference>
<proteinExistence type="inferred from homology"/>
<dbReference type="PROSITE" id="PS00922">
    <property type="entry name" value="TRANSGLYCOSYLASE"/>
    <property type="match status" value="1"/>
</dbReference>
<sequence length="234" mass="25432">MDSGFAQTLQNVMNSEESAISGGSGLTDVDELRNYFAPVPNPLLFRNIDQYASLPSIVEGTGIQSSFTDMPVNIMPSVVNQVSALSMEYFQNGSTVSTEFNALIEQAGRKHGVDVSLIKAVIRTESSFNPNVVSSAGAKGLMQLMDGTASSLGVRDSYDPSQNIEGGTQYLADLLRKYDGNEAVAIAAYNCGPGRMDRLGISTNGELYANYDKLPRETQRYVEKVLKAREQYMI</sequence>
<evidence type="ECO:0000256" key="1">
    <source>
        <dbReference type="ARBA" id="ARBA00007734"/>
    </source>
</evidence>
<accession>A0A172TQA3</accession>
<dbReference type="KEGG" id="pswu:SY83_14865"/>
<keyword evidence="4" id="KW-1185">Reference proteome</keyword>
<dbReference type="EMBL" id="CP011388">
    <property type="protein sequence ID" value="ANE48943.1"/>
    <property type="molecule type" value="Genomic_DNA"/>
</dbReference>
<dbReference type="PANTHER" id="PTHR37423:SF2">
    <property type="entry name" value="MEMBRANE-BOUND LYTIC MUREIN TRANSGLYCOSYLASE C"/>
    <property type="match status" value="1"/>
</dbReference>
<dbReference type="GO" id="GO:0008933">
    <property type="term" value="F:peptidoglycan lytic transglycosylase activity"/>
    <property type="evidence" value="ECO:0007669"/>
    <property type="project" value="InterPro"/>
</dbReference>
<evidence type="ECO:0000313" key="3">
    <source>
        <dbReference type="EMBL" id="ANE48943.1"/>
    </source>
</evidence>
<dbReference type="CDD" id="cd16896">
    <property type="entry name" value="LT_Slt70-like"/>
    <property type="match status" value="1"/>
</dbReference>
<organism evidence="3 4">
    <name type="scientific">Paenibacillus swuensis</name>
    <dbReference type="NCBI Taxonomy" id="1178515"/>
    <lineage>
        <taxon>Bacteria</taxon>
        <taxon>Bacillati</taxon>
        <taxon>Bacillota</taxon>
        <taxon>Bacilli</taxon>
        <taxon>Bacillales</taxon>
        <taxon>Paenibacillaceae</taxon>
        <taxon>Paenibacillus</taxon>
    </lineage>
</organism>
<dbReference type="AlphaFoldDB" id="A0A172TQA3"/>
<gene>
    <name evidence="3" type="ORF">SY83_14865</name>
</gene>
<reference evidence="3 4" key="1">
    <citation type="submission" date="2015-01" db="EMBL/GenBank/DDBJ databases">
        <title>Paenibacillus swuensis/DY6/whole genome sequencing.</title>
        <authorList>
            <person name="Kim M.K."/>
            <person name="Srinivasan S."/>
            <person name="Lee J.-J."/>
        </authorList>
    </citation>
    <scope>NUCLEOTIDE SEQUENCE [LARGE SCALE GENOMIC DNA]</scope>
    <source>
        <strain evidence="3 4">DY6</strain>
    </source>
</reference>
<dbReference type="STRING" id="1178515.SY83_14865"/>
<dbReference type="PATRIC" id="fig|1178515.4.peg.2987"/>
<protein>
    <recommendedName>
        <fullName evidence="2">Transglycosylase SLT domain-containing protein</fullName>
    </recommendedName>
</protein>
<dbReference type="Gene3D" id="1.10.530.10">
    <property type="match status" value="1"/>
</dbReference>
<dbReference type="SUPFAM" id="SSF53955">
    <property type="entry name" value="Lysozyme-like"/>
    <property type="match status" value="1"/>
</dbReference>